<dbReference type="Proteomes" id="UP000177798">
    <property type="component" value="Chromosome 1"/>
</dbReference>
<dbReference type="OrthoDB" id="3542911at2759"/>
<gene>
    <name evidence="2" type="ORF">sscle_01g005170</name>
</gene>
<evidence type="ECO:0000256" key="1">
    <source>
        <dbReference type="SAM" id="MobiDB-lite"/>
    </source>
</evidence>
<feature type="region of interest" description="Disordered" evidence="1">
    <location>
        <begin position="382"/>
        <end position="413"/>
    </location>
</feature>
<accession>A0A1D9PSS3</accession>
<evidence type="ECO:0000313" key="3">
    <source>
        <dbReference type="Proteomes" id="UP000177798"/>
    </source>
</evidence>
<proteinExistence type="predicted"/>
<organism evidence="2 3">
    <name type="scientific">Sclerotinia sclerotiorum (strain ATCC 18683 / 1980 / Ss-1)</name>
    <name type="common">White mold</name>
    <name type="synonym">Whetzelinia sclerotiorum</name>
    <dbReference type="NCBI Taxonomy" id="665079"/>
    <lineage>
        <taxon>Eukaryota</taxon>
        <taxon>Fungi</taxon>
        <taxon>Dikarya</taxon>
        <taxon>Ascomycota</taxon>
        <taxon>Pezizomycotina</taxon>
        <taxon>Leotiomycetes</taxon>
        <taxon>Helotiales</taxon>
        <taxon>Sclerotiniaceae</taxon>
        <taxon>Sclerotinia</taxon>
    </lineage>
</organism>
<feature type="compositionally biased region" description="Polar residues" evidence="1">
    <location>
        <begin position="18"/>
        <end position="49"/>
    </location>
</feature>
<dbReference type="AlphaFoldDB" id="A0A1D9PSS3"/>
<dbReference type="RefSeq" id="XP_001597700.1">
    <property type="nucleotide sequence ID" value="XM_001597650.1"/>
</dbReference>
<sequence>MATSNANAERQRRLSISVAAQTGEAASSTTLANEASSSTISANEVPSSTTERDHDDIVIYEPRLKVEKRFLKTECVLITQIIEENSQNTDLDAIAILDKASEAVMRLGITHSARDCWIYWSHMGRKQSIVARDWPPEAEDVDEEVMAFERIRRAPDAVMLLAVPATKASELLSREQKEHLCEVIKKMESSQYGMPVETFWCKVEEAMNKARYADDRHKQREYWEEDGRQEFAYDERQSFNRRIKNTATKQTNPTSPKSPASRIRLSSRRNNARLGVMSTDYPIQQNNSKKRRSDPDEYQPKKVQKPQTATDMVTYKKSRYREKDYTAKNADDHPLELIIPSTGEKFTSYNRVSGTPEPSVSPSPPGGPFLFEAAQQMKLPALPAPTSPIYQRPAKRARRSIEQAPDRGSTPILDTAEETLGLFGPETPQRRSFADSQNVAGYTGDENSMFVSNYRTHRPGITTRREEPTVVSSDTGATEFRLSQTPSLMEDDSIISDETMDVPQPSRTSPTNSNISATSTLIADNFATSDEQIVDNSHSSQSSPTDGIETDDTILKAILQKKLEQASSDISNLQTNLLESRREKADTEKRIVVVDSDIENLIIMRDALKSQADNMIEIQRLEEKIKEKEDSKEEFEEGMTKVLNRPSK</sequence>
<evidence type="ECO:0000313" key="2">
    <source>
        <dbReference type="EMBL" id="APA05747.1"/>
    </source>
</evidence>
<dbReference type="KEGG" id="ssl:SS1G_01896"/>
<feature type="region of interest" description="Disordered" evidence="1">
    <location>
        <begin position="18"/>
        <end position="54"/>
    </location>
</feature>
<dbReference type="VEuPathDB" id="FungiDB:sscle_01g005170"/>
<reference evidence="3" key="1">
    <citation type="journal article" date="2017" name="Genome Biol. Evol.">
        <title>The complete genome sequence of the phytopathogenic fungus Sclerotinia sclerotiorum reveals insights into the genome architecture of broad host range pathogens.</title>
        <authorList>
            <person name="Derbyshire M."/>
            <person name="Denton-Giles M."/>
            <person name="Hegedus D."/>
            <person name="Seifbarghy S."/>
            <person name="Rollins J."/>
            <person name="van Kan J."/>
            <person name="Seidl M.F."/>
            <person name="Faino L."/>
            <person name="Mbengue M."/>
            <person name="Navaud O."/>
            <person name="Raffaele S."/>
            <person name="Hammond-Kosack K."/>
            <person name="Heard S."/>
            <person name="Oliver R."/>
        </authorList>
    </citation>
    <scope>NUCLEOTIDE SEQUENCE [LARGE SCALE GENOMIC DNA]</scope>
    <source>
        <strain evidence="3">ATCC 18683 / 1980 / Ss-1</strain>
    </source>
</reference>
<feature type="region of interest" description="Disordered" evidence="1">
    <location>
        <begin position="244"/>
        <end position="316"/>
    </location>
</feature>
<feature type="region of interest" description="Disordered" evidence="1">
    <location>
        <begin position="628"/>
        <end position="648"/>
    </location>
</feature>
<feature type="compositionally biased region" description="Polar residues" evidence="1">
    <location>
        <begin position="505"/>
        <end position="517"/>
    </location>
</feature>
<dbReference type="EMBL" id="CP017814">
    <property type="protein sequence ID" value="APA05747.1"/>
    <property type="molecule type" value="Genomic_DNA"/>
</dbReference>
<feature type="region of interest" description="Disordered" evidence="1">
    <location>
        <begin position="498"/>
        <end position="517"/>
    </location>
</feature>
<protein>
    <submittedName>
        <fullName evidence="2">Uncharacterized protein</fullName>
    </submittedName>
</protein>
<feature type="compositionally biased region" description="Polar residues" evidence="1">
    <location>
        <begin position="245"/>
        <end position="258"/>
    </location>
</feature>
<name>A0A1D9PSS3_SCLS1</name>